<evidence type="ECO:0000313" key="4">
    <source>
        <dbReference type="EMBL" id="KAH0964711.1"/>
    </source>
</evidence>
<dbReference type="PANTHER" id="PTHR10696:SF54">
    <property type="entry name" value="FAMILY OXIDOREDUCTASE, PUTATIVE (AFU_ORTHOLOGUE AFUA_4G13850)-RELATED"/>
    <property type="match status" value="1"/>
</dbReference>
<keyword evidence="4" id="KW-0223">Dioxygenase</keyword>
<dbReference type="OrthoDB" id="272271at2759"/>
<dbReference type="SUPFAM" id="SSF51197">
    <property type="entry name" value="Clavaminate synthase-like"/>
    <property type="match status" value="1"/>
</dbReference>
<feature type="domain" description="TauD/TfdA-like" evidence="3">
    <location>
        <begin position="95"/>
        <end position="342"/>
    </location>
</feature>
<dbReference type="Gene3D" id="3.60.130.10">
    <property type="entry name" value="Clavaminate synthase-like"/>
    <property type="match status" value="1"/>
</dbReference>
<protein>
    <submittedName>
        <fullName evidence="4">Taurine catabolism dioxygenase tauD, tfdA family domain-containing protein</fullName>
    </submittedName>
</protein>
<reference evidence="4" key="1">
    <citation type="submission" date="2021-09" db="EMBL/GenBank/DDBJ databases">
        <title>A high-quality genome of the endoparasitic fungus Hirsutella rhossiliensis with a comparison of Hirsutella genomes reveals transposable elements contributing to genome size variation.</title>
        <authorList>
            <person name="Lin R."/>
            <person name="Jiao Y."/>
            <person name="Sun X."/>
            <person name="Ling J."/>
            <person name="Xie B."/>
            <person name="Cheng X."/>
        </authorList>
    </citation>
    <scope>NUCLEOTIDE SEQUENCE</scope>
    <source>
        <strain evidence="4">HR02</strain>
    </source>
</reference>
<dbReference type="GO" id="GO:0051213">
    <property type="term" value="F:dioxygenase activity"/>
    <property type="evidence" value="ECO:0007669"/>
    <property type="project" value="UniProtKB-KW"/>
</dbReference>
<dbReference type="EMBL" id="JAIZPD010000004">
    <property type="protein sequence ID" value="KAH0964711.1"/>
    <property type="molecule type" value="Genomic_DNA"/>
</dbReference>
<dbReference type="GeneID" id="68354268"/>
<dbReference type="InterPro" id="IPR042098">
    <property type="entry name" value="TauD-like_sf"/>
</dbReference>
<evidence type="ECO:0000256" key="1">
    <source>
        <dbReference type="ARBA" id="ARBA00023002"/>
    </source>
</evidence>
<sequence length="422" mass="46611">MCDSASPTPAATDNAVTQPTVCEKAEVVRPLIGTTRDATFADILTGPFLWTAADFETREIYTQRLGPRDIEEIEAALRSFKSAHGLDYDEVSQGNFPLSGLALQLTPAAETLHKGHGFTVIKGLDASRYSVEDSTIIYLGLASHLADKRGLQDRKGNILSHITNSKLWDVPMQQRHGIHSSQALPFHSDMGCDVLALQVRQSARTGGYTYLASAAAVFNHILREEPEVALTLLSPNWPVQISSRRTRHYLAPVFAVHDGRLLVSLDPSRLGRHAASPDGCVPALTMTQRHALGRVSQVARLFELRLKLEAGDLLFLNNWALLHRRDAYQDGERTSRHMVRLWLRNTQLGWSIPTQMLPPWLAAYGESSASKARIYPVHPMPTYVVPKYITGSAAFVVEEADESDAEPTVPLASGNEWPGRPR</sequence>
<dbReference type="AlphaFoldDB" id="A0A9P8SJB3"/>
<organism evidence="4 5">
    <name type="scientific">Hirsutella rhossiliensis</name>
    <dbReference type="NCBI Taxonomy" id="111463"/>
    <lineage>
        <taxon>Eukaryota</taxon>
        <taxon>Fungi</taxon>
        <taxon>Dikarya</taxon>
        <taxon>Ascomycota</taxon>
        <taxon>Pezizomycotina</taxon>
        <taxon>Sordariomycetes</taxon>
        <taxon>Hypocreomycetidae</taxon>
        <taxon>Hypocreales</taxon>
        <taxon>Ophiocordycipitaceae</taxon>
        <taxon>Hirsutella</taxon>
    </lineage>
</organism>
<keyword evidence="1" id="KW-0560">Oxidoreductase</keyword>
<dbReference type="Proteomes" id="UP000824596">
    <property type="component" value="Unassembled WGS sequence"/>
</dbReference>
<dbReference type="InterPro" id="IPR003819">
    <property type="entry name" value="TauD/TfdA-like"/>
</dbReference>
<evidence type="ECO:0000313" key="5">
    <source>
        <dbReference type="Proteomes" id="UP000824596"/>
    </source>
</evidence>
<dbReference type="PANTHER" id="PTHR10696">
    <property type="entry name" value="GAMMA-BUTYROBETAINE HYDROXYLASE-RELATED"/>
    <property type="match status" value="1"/>
</dbReference>
<accession>A0A9P8SJB3</accession>
<evidence type="ECO:0000256" key="2">
    <source>
        <dbReference type="SAM" id="MobiDB-lite"/>
    </source>
</evidence>
<keyword evidence="5" id="KW-1185">Reference proteome</keyword>
<proteinExistence type="predicted"/>
<name>A0A9P8SJB3_9HYPO</name>
<gene>
    <name evidence="4" type="ORF">HRG_05139</name>
</gene>
<dbReference type="Pfam" id="PF02668">
    <property type="entry name" value="TauD"/>
    <property type="match status" value="1"/>
</dbReference>
<evidence type="ECO:0000259" key="3">
    <source>
        <dbReference type="Pfam" id="PF02668"/>
    </source>
</evidence>
<comment type="caution">
    <text evidence="4">The sequence shown here is derived from an EMBL/GenBank/DDBJ whole genome shotgun (WGS) entry which is preliminary data.</text>
</comment>
<feature type="region of interest" description="Disordered" evidence="2">
    <location>
        <begin position="400"/>
        <end position="422"/>
    </location>
</feature>
<dbReference type="RefSeq" id="XP_044722224.1">
    <property type="nucleotide sequence ID" value="XM_044863610.1"/>
</dbReference>
<dbReference type="InterPro" id="IPR050411">
    <property type="entry name" value="AlphaKG_dependent_hydroxylases"/>
</dbReference>